<reference evidence="15" key="1">
    <citation type="submission" date="2023-07" db="EMBL/GenBank/DDBJ databases">
        <title>30 novel species of actinomycetes from the DSMZ collection.</title>
        <authorList>
            <person name="Nouioui I."/>
        </authorList>
    </citation>
    <scope>NUCLEOTIDE SEQUENCE [LARGE SCALE GENOMIC DNA]</scope>
    <source>
        <strain evidence="15">DSM 42041</strain>
    </source>
</reference>
<dbReference type="GO" id="GO:0032259">
    <property type="term" value="P:methylation"/>
    <property type="evidence" value="ECO:0007669"/>
    <property type="project" value="UniProtKB-KW"/>
</dbReference>
<dbReference type="Proteomes" id="UP001183414">
    <property type="component" value="Unassembled WGS sequence"/>
</dbReference>
<keyword evidence="15" id="KW-1185">Reference proteome</keyword>
<proteinExistence type="inferred from homology"/>
<keyword evidence="7" id="KW-0808">Transferase</keyword>
<dbReference type="PANTHER" id="PTHR11579:SF0">
    <property type="entry name" value="PROTEIN-L-ISOASPARTATE(D-ASPARTATE) O-METHYLTRANSFERASE"/>
    <property type="match status" value="1"/>
</dbReference>
<comment type="subcellular location">
    <subcellularLocation>
        <location evidence="1">Cytoplasm</location>
    </subcellularLocation>
</comment>
<keyword evidence="8" id="KW-0949">S-adenosyl-L-methionine</keyword>
<evidence type="ECO:0000256" key="9">
    <source>
        <dbReference type="ARBA" id="ARBA00030757"/>
    </source>
</evidence>
<evidence type="ECO:0000256" key="6">
    <source>
        <dbReference type="ARBA" id="ARBA00022603"/>
    </source>
</evidence>
<keyword evidence="5" id="KW-0963">Cytoplasm</keyword>
<keyword evidence="6 14" id="KW-0489">Methyltransferase</keyword>
<dbReference type="GO" id="GO:0008168">
    <property type="term" value="F:methyltransferase activity"/>
    <property type="evidence" value="ECO:0007669"/>
    <property type="project" value="UniProtKB-KW"/>
</dbReference>
<evidence type="ECO:0000313" key="15">
    <source>
        <dbReference type="Proteomes" id="UP001183414"/>
    </source>
</evidence>
<dbReference type="SUPFAM" id="SSF53335">
    <property type="entry name" value="S-adenosyl-L-methionine-dependent methyltransferases"/>
    <property type="match status" value="1"/>
</dbReference>
<gene>
    <name evidence="14" type="primary">fxlM</name>
    <name evidence="14" type="ORF">RM572_06420</name>
</gene>
<feature type="compositionally biased region" description="Low complexity" evidence="12">
    <location>
        <begin position="680"/>
        <end position="696"/>
    </location>
</feature>
<dbReference type="RefSeq" id="WP_311672298.1">
    <property type="nucleotide sequence ID" value="NZ_JAVREQ010000003.1"/>
</dbReference>
<dbReference type="NCBIfam" id="TIGR04364">
    <property type="entry name" value="methyltran_FxLD"/>
    <property type="match status" value="1"/>
</dbReference>
<evidence type="ECO:0000256" key="5">
    <source>
        <dbReference type="ARBA" id="ARBA00022490"/>
    </source>
</evidence>
<evidence type="ECO:0000256" key="11">
    <source>
        <dbReference type="ARBA" id="ARBA00031350"/>
    </source>
</evidence>
<evidence type="ECO:0000256" key="1">
    <source>
        <dbReference type="ARBA" id="ARBA00004496"/>
    </source>
</evidence>
<comment type="similarity">
    <text evidence="2">Belongs to the methyltransferase superfamily. L-isoaspartyl/D-aspartyl protein methyltransferase family.</text>
</comment>
<evidence type="ECO:0000256" key="2">
    <source>
        <dbReference type="ARBA" id="ARBA00005369"/>
    </source>
</evidence>
<evidence type="ECO:0000256" key="7">
    <source>
        <dbReference type="ARBA" id="ARBA00022679"/>
    </source>
</evidence>
<dbReference type="CDD" id="cd02440">
    <property type="entry name" value="AdoMet_MTases"/>
    <property type="match status" value="1"/>
</dbReference>
<feature type="domain" description="Thiopeptide-type bacteriocin biosynthesis" evidence="13">
    <location>
        <begin position="11"/>
        <end position="257"/>
    </location>
</feature>
<protein>
    <recommendedName>
        <fullName evidence="4">Protein-L-isoaspartate O-methyltransferase</fullName>
        <ecNumber evidence="3">2.1.1.77</ecNumber>
    </recommendedName>
    <alternativeName>
        <fullName evidence="11">L-isoaspartyl protein carboxyl methyltransferase</fullName>
    </alternativeName>
    <alternativeName>
        <fullName evidence="9">Protein L-isoaspartyl methyltransferase</fullName>
    </alternativeName>
    <alternativeName>
        <fullName evidence="10">Protein-beta-aspartate methyltransferase</fullName>
    </alternativeName>
</protein>
<evidence type="ECO:0000256" key="3">
    <source>
        <dbReference type="ARBA" id="ARBA00011890"/>
    </source>
</evidence>
<dbReference type="Pfam" id="PF14028">
    <property type="entry name" value="Lant_dehydr_C"/>
    <property type="match status" value="1"/>
</dbReference>
<dbReference type="InterPro" id="IPR023809">
    <property type="entry name" value="Thiopep_bacteriocin_synth_dom"/>
</dbReference>
<evidence type="ECO:0000256" key="12">
    <source>
        <dbReference type="SAM" id="MobiDB-lite"/>
    </source>
</evidence>
<dbReference type="EMBL" id="JAVREQ010000003">
    <property type="protein sequence ID" value="MDT0378413.1"/>
    <property type="molecule type" value="Genomic_DNA"/>
</dbReference>
<accession>A0ABU2NQC8</accession>
<evidence type="ECO:0000256" key="8">
    <source>
        <dbReference type="ARBA" id="ARBA00022691"/>
    </source>
</evidence>
<name>A0ABU2NQC8_9ACTN</name>
<dbReference type="EC" id="2.1.1.77" evidence="3"/>
<organism evidence="14 15">
    <name type="scientific">Streptomyces hazeniae</name>
    <dbReference type="NCBI Taxonomy" id="3075538"/>
    <lineage>
        <taxon>Bacteria</taxon>
        <taxon>Bacillati</taxon>
        <taxon>Actinomycetota</taxon>
        <taxon>Actinomycetes</taxon>
        <taxon>Kitasatosporales</taxon>
        <taxon>Streptomycetaceae</taxon>
        <taxon>Streptomyces</taxon>
    </lineage>
</organism>
<evidence type="ECO:0000313" key="14">
    <source>
        <dbReference type="EMBL" id="MDT0378413.1"/>
    </source>
</evidence>
<sequence>MEGPTRVLDAWQQHNIHFPDRETAQHVAVADLYPALLAAEEDGALRSWWFVRKRPWRLRYIADRPATAITDLLDKLAADGRAQGWNHGVYEPETTAFGGAEAMNIAHTLFHQDSRHILQPPTPKIGPRETTAVLCSAMLRAAGLDWYEQGDVWSKVAELRPLAPGTIAAGQRPRLTEAMHRLMSADERPLTGPRGPLANGAPWAAAFQQAGRDLRDLSHHGFLRRGLRAVLAHHVIFHANRTGLSAEEQSALAALALDAVFHPGGGAVPPPDHPQPTTRVNYVTTLSDGRPVSADQLRADLADRLCQKKVLRTPAIENAFRATPRHLFLPGLPVEEAYADNPVYTKTTADGTRISAASQPWMVAAMLEQLDIAPGHRVLEAGAGTGYNAAVMATIAGDTGHVTTIDVDDDLVAAAQKNLAAADIDNVEVLLADGALGHAEAAPYDRIIATVGAYEIPTAWLDQLAPDGRLVVPLRLRGTNSRSIIFEREDDRWVSRGSALAVFMPLRGIGDDARRIVPLTPAKDVTLQVHKDQDVDGQALDGVLTTERHEEWTGVLFPPEVPYEWMDLWLCLHLPNALMRMNATKEAAENTGLSPMFPWGTMATTSGETLAYLTTRPAPRAADGGKLYEVGVIGHGPAAKDLAGETAEHVRTWNKDYRSHSVRFEIPDTAEPATRQPDDSSWNGPTTPSPSSGSDPMDARGPIATRFPLVARPRPACLPLDCRVGKLVQLAHTTEREEDPVKASTVYNQAALLASDVGLPALARTWCHEHATAYLAQRPLPAKPAIRGLEPLVNLARLHIRAGHHDEGHALLLALYEAVSTGRGTVLDGIDVPADLTRTDGERHEVRRWLWRVVIADGTRALTSAGRWPEALRHVQKHRGIGSRMLDGRQVAVVTALSTGENGQALALLNDTAPGEPWEDAVTACLTAFSRREAGQQSAHQVLPAWGRYTALGAADGLAVFDTRLALAFLDSLESTDCQPVRDIVTELLRLTSNTCDGYAAREVLNHPTAVAHLTGSQGEQLKQIVNDCALDTGALPQTCCAGLPPALRVCRAVIERKAC</sequence>
<feature type="region of interest" description="Disordered" evidence="12">
    <location>
        <begin position="664"/>
        <end position="702"/>
    </location>
</feature>
<evidence type="ECO:0000256" key="4">
    <source>
        <dbReference type="ARBA" id="ARBA00013346"/>
    </source>
</evidence>
<dbReference type="InterPro" id="IPR027573">
    <property type="entry name" value="Methyltran_FxLD"/>
</dbReference>
<comment type="caution">
    <text evidence="14">The sequence shown here is derived from an EMBL/GenBank/DDBJ whole genome shotgun (WGS) entry which is preliminary data.</text>
</comment>
<dbReference type="NCBIfam" id="TIGR03891">
    <property type="entry name" value="thiopep_ocin"/>
    <property type="match status" value="1"/>
</dbReference>
<dbReference type="Gene3D" id="3.40.50.150">
    <property type="entry name" value="Vaccinia Virus protein VP39"/>
    <property type="match status" value="1"/>
</dbReference>
<dbReference type="InterPro" id="IPR000682">
    <property type="entry name" value="PCMT"/>
</dbReference>
<dbReference type="PANTHER" id="PTHR11579">
    <property type="entry name" value="PROTEIN-L-ISOASPARTATE O-METHYLTRANSFERASE"/>
    <property type="match status" value="1"/>
</dbReference>
<evidence type="ECO:0000256" key="10">
    <source>
        <dbReference type="ARBA" id="ARBA00031323"/>
    </source>
</evidence>
<dbReference type="InterPro" id="IPR029063">
    <property type="entry name" value="SAM-dependent_MTases_sf"/>
</dbReference>
<dbReference type="Pfam" id="PF01135">
    <property type="entry name" value="PCMT"/>
    <property type="match status" value="1"/>
</dbReference>
<evidence type="ECO:0000259" key="13">
    <source>
        <dbReference type="Pfam" id="PF14028"/>
    </source>
</evidence>